<keyword evidence="2" id="KW-0805">Transcription regulation</keyword>
<dbReference type="AlphaFoldDB" id="W9RCL6"/>
<evidence type="ECO:0000256" key="6">
    <source>
        <dbReference type="SAM" id="MobiDB-lite"/>
    </source>
</evidence>
<evidence type="ECO:0000313" key="8">
    <source>
        <dbReference type="Proteomes" id="UP000030645"/>
    </source>
</evidence>
<proteinExistence type="inferred from homology"/>
<feature type="compositionally biased region" description="Low complexity" evidence="6">
    <location>
        <begin position="45"/>
        <end position="60"/>
    </location>
</feature>
<feature type="region of interest" description="Leucine repeat I (LRI)" evidence="5">
    <location>
        <begin position="209"/>
        <end position="269"/>
    </location>
</feature>
<name>W9RCL6_9ROSA</name>
<comment type="caution">
    <text evidence="5">Lacks conserved residue(s) required for the propagation of feature annotation.</text>
</comment>
<dbReference type="STRING" id="981085.W9RCL6"/>
<dbReference type="EMBL" id="KE344017">
    <property type="protein sequence ID" value="EXB50930.1"/>
    <property type="molecule type" value="Genomic_DNA"/>
</dbReference>
<dbReference type="InterPro" id="IPR005202">
    <property type="entry name" value="TF_GRAS"/>
</dbReference>
<dbReference type="PANTHER" id="PTHR31636">
    <property type="entry name" value="OSJNBA0084A10.13 PROTEIN-RELATED"/>
    <property type="match status" value="1"/>
</dbReference>
<feature type="region of interest" description="VHIID" evidence="5">
    <location>
        <begin position="288"/>
        <end position="353"/>
    </location>
</feature>
<dbReference type="OrthoDB" id="1910309at2759"/>
<reference evidence="8" key="1">
    <citation type="submission" date="2013-01" db="EMBL/GenBank/DDBJ databases">
        <title>Draft Genome Sequence of a Mulberry Tree, Morus notabilis C.K. Schneid.</title>
        <authorList>
            <person name="He N."/>
            <person name="Zhao S."/>
        </authorList>
    </citation>
    <scope>NUCLEOTIDE SEQUENCE</scope>
</reference>
<feature type="short sequence motif" description="VHIID" evidence="5">
    <location>
        <begin position="319"/>
        <end position="323"/>
    </location>
</feature>
<dbReference type="Pfam" id="PF03514">
    <property type="entry name" value="GRAS"/>
    <property type="match status" value="1"/>
</dbReference>
<dbReference type="KEGG" id="mnt:21404021"/>
<accession>W9RCL6</accession>
<evidence type="ECO:0000313" key="7">
    <source>
        <dbReference type="EMBL" id="EXB50930.1"/>
    </source>
</evidence>
<keyword evidence="8" id="KW-1185">Reference proteome</keyword>
<sequence>MDSHQLFGIGVSSAALSSYTSSSLPNKLLGSLKFEFGNSPSSPFSSQFDSDSLTTLSDSQEQYSSTENLSGISPPCSSPLETGSYFPRLSPSADGFCDIQLYSGRNSPSQQDVSCARNFKNALLELETALMSPDEEEVTRSKTLFGDQQGSVQRSMSWREDSRQGPSLIQRQTSLVIRPWQSIEVSQTEKRHKAIEDEVFLKQNDIPPGNLKQLLIACARALTENNNEMFEKLIEKARGVVSISGEPIQRLGAYMVEGMVARKEASGTNIYRALKCREPESKDLLSYMQILYEICPYLKFGYMAANGAIAEACRNEDRIHIIDFQIAQGTQWLTLLQALAARPNGPPHVRITGIDDPVNQYARGDGLEAVGRRLAAVSRNFNIPVEFHAVPVFASDVTREMLGIRPGEALAVNFPLQLHHTPDESVDLENPRDGLLRMVKSLSPRVVTLVEQESNTNTTPFYHRFVETLDYYLAMFESIDVTLLRNSKQRINVEQHCLARDIVNVIACEGKERVERHELFGKWKSRLTMAGFRQYPLSSYVNSVIRSLLRCYSEHYTLAEKDGAMLLGWKDRNLISASAWH</sequence>
<dbReference type="Proteomes" id="UP000030645">
    <property type="component" value="Unassembled WGS sequence"/>
</dbReference>
<evidence type="ECO:0000256" key="4">
    <source>
        <dbReference type="ARBA" id="ARBA00023242"/>
    </source>
</evidence>
<keyword evidence="3" id="KW-0804">Transcription</keyword>
<protein>
    <submittedName>
        <fullName evidence="7">Uncharacterized protein</fullName>
    </submittedName>
</protein>
<keyword evidence="4" id="KW-0539">Nucleus</keyword>
<feature type="region of interest" description="SAW" evidence="5">
    <location>
        <begin position="507"/>
        <end position="581"/>
    </location>
</feature>
<gene>
    <name evidence="7" type="ORF">L484_021158</name>
</gene>
<dbReference type="PROSITE" id="PS50985">
    <property type="entry name" value="GRAS"/>
    <property type="match status" value="1"/>
</dbReference>
<evidence type="ECO:0000256" key="1">
    <source>
        <dbReference type="ARBA" id="ARBA00004123"/>
    </source>
</evidence>
<feature type="region of interest" description="Disordered" evidence="6">
    <location>
        <begin position="45"/>
        <end position="76"/>
    </location>
</feature>
<organism evidence="7 8">
    <name type="scientific">Morus notabilis</name>
    <dbReference type="NCBI Taxonomy" id="981085"/>
    <lineage>
        <taxon>Eukaryota</taxon>
        <taxon>Viridiplantae</taxon>
        <taxon>Streptophyta</taxon>
        <taxon>Embryophyta</taxon>
        <taxon>Tracheophyta</taxon>
        <taxon>Spermatophyta</taxon>
        <taxon>Magnoliopsida</taxon>
        <taxon>eudicotyledons</taxon>
        <taxon>Gunneridae</taxon>
        <taxon>Pentapetalae</taxon>
        <taxon>rosids</taxon>
        <taxon>fabids</taxon>
        <taxon>Rosales</taxon>
        <taxon>Moraceae</taxon>
        <taxon>Moreae</taxon>
        <taxon>Morus</taxon>
    </lineage>
</organism>
<evidence type="ECO:0000256" key="3">
    <source>
        <dbReference type="ARBA" id="ARBA00023163"/>
    </source>
</evidence>
<evidence type="ECO:0000256" key="2">
    <source>
        <dbReference type="ARBA" id="ARBA00023015"/>
    </source>
</evidence>
<comment type="subcellular location">
    <subcellularLocation>
        <location evidence="1">Nucleus</location>
    </subcellularLocation>
</comment>
<feature type="compositionally biased region" description="Polar residues" evidence="6">
    <location>
        <begin position="61"/>
        <end position="71"/>
    </location>
</feature>
<feature type="region of interest" description="Leucine repeat II (LRII)" evidence="5">
    <location>
        <begin position="369"/>
        <end position="401"/>
    </location>
</feature>
<dbReference type="GO" id="GO:0005634">
    <property type="term" value="C:nucleus"/>
    <property type="evidence" value="ECO:0007669"/>
    <property type="project" value="UniProtKB-SubCell"/>
</dbReference>
<evidence type="ECO:0000256" key="5">
    <source>
        <dbReference type="PROSITE-ProRule" id="PRU01191"/>
    </source>
</evidence>
<comment type="similarity">
    <text evidence="5">Belongs to the GRAS family.</text>
</comment>
<dbReference type="eggNOG" id="ENOG502QRZD">
    <property type="taxonomic scope" value="Eukaryota"/>
</dbReference>